<evidence type="ECO:0000256" key="1">
    <source>
        <dbReference type="SAM" id="MobiDB-lite"/>
    </source>
</evidence>
<evidence type="ECO:0000313" key="3">
    <source>
        <dbReference type="EMBL" id="GAX56422.1"/>
    </source>
</evidence>
<gene>
    <name evidence="3" type="ORF">SO3561_07989</name>
</gene>
<organism evidence="3 4">
    <name type="scientific">Streptomyces olivochromogenes</name>
    <dbReference type="NCBI Taxonomy" id="1963"/>
    <lineage>
        <taxon>Bacteria</taxon>
        <taxon>Bacillati</taxon>
        <taxon>Actinomycetota</taxon>
        <taxon>Actinomycetes</taxon>
        <taxon>Kitasatosporales</taxon>
        <taxon>Streptomycetaceae</taxon>
        <taxon>Streptomyces</taxon>
    </lineage>
</organism>
<feature type="compositionally biased region" description="Polar residues" evidence="1">
    <location>
        <begin position="158"/>
        <end position="169"/>
    </location>
</feature>
<dbReference type="AlphaFoldDB" id="A0A250VQU9"/>
<dbReference type="Pfam" id="PF13808">
    <property type="entry name" value="DDE_Tnp_1_assoc"/>
    <property type="match status" value="1"/>
</dbReference>
<evidence type="ECO:0000259" key="2">
    <source>
        <dbReference type="Pfam" id="PF13808"/>
    </source>
</evidence>
<comment type="caution">
    <text evidence="3">The sequence shown here is derived from an EMBL/GenBank/DDBJ whole genome shotgun (WGS) entry which is preliminary data.</text>
</comment>
<proteinExistence type="predicted"/>
<reference evidence="4" key="1">
    <citation type="submission" date="2017-05" db="EMBL/GenBank/DDBJ databases">
        <title>Streptomyces olivochromogenes NBRC 3561 whole genome shotgun sequence.</title>
        <authorList>
            <person name="Dohra H."/>
            <person name="Kodani S."/>
        </authorList>
    </citation>
    <scope>NUCLEOTIDE SEQUENCE [LARGE SCALE GENOMIC DNA]</scope>
    <source>
        <strain evidence="4">NBRC 3561</strain>
    </source>
</reference>
<evidence type="ECO:0000313" key="4">
    <source>
        <dbReference type="Proteomes" id="UP000217446"/>
    </source>
</evidence>
<protein>
    <submittedName>
        <fullName evidence="3">ISAs1 family transposase</fullName>
    </submittedName>
</protein>
<keyword evidence="4" id="KW-1185">Reference proteome</keyword>
<name>A0A250VQU9_STROL</name>
<accession>A0A250VQU9</accession>
<dbReference type="InterPro" id="IPR032806">
    <property type="entry name" value="YbfD_N"/>
</dbReference>
<feature type="domain" description="H repeat-associated protein N-terminal" evidence="2">
    <location>
        <begin position="27"/>
        <end position="109"/>
    </location>
</feature>
<dbReference type="EMBL" id="BDQI01000026">
    <property type="protein sequence ID" value="GAX56422.1"/>
    <property type="molecule type" value="Genomic_DNA"/>
</dbReference>
<sequence length="179" mass="18474">MCRQSATVCLIKSPALEDTAGLSLVKRLRLLPDPRRRRGVRHPFVAVLLVATSAAVAGARSYTAIGQWSANAPQHALARLGTRVVGSLSVRVAPSAATIRRIVGLVCPGGLADLTGADPAGSDAVALDGQAARGSRHGQTPAARLLAAMTGDGRPSPSCGSPTRPTKTPASPRYWRPST</sequence>
<feature type="region of interest" description="Disordered" evidence="1">
    <location>
        <begin position="131"/>
        <end position="179"/>
    </location>
</feature>
<dbReference type="Proteomes" id="UP000217446">
    <property type="component" value="Unassembled WGS sequence"/>
</dbReference>